<dbReference type="SUPFAM" id="SSF51556">
    <property type="entry name" value="Metallo-dependent hydrolases"/>
    <property type="match status" value="1"/>
</dbReference>
<dbReference type="InterPro" id="IPR052350">
    <property type="entry name" value="Metallo-dep_Lactonases"/>
</dbReference>
<dbReference type="GO" id="GO:0016787">
    <property type="term" value="F:hydrolase activity"/>
    <property type="evidence" value="ECO:0007669"/>
    <property type="project" value="InterPro"/>
</dbReference>
<organism evidence="3 4">
    <name type="scientific">Phyllobacterium bourgognense</name>
    <dbReference type="NCBI Taxonomy" id="314236"/>
    <lineage>
        <taxon>Bacteria</taxon>
        <taxon>Pseudomonadati</taxon>
        <taxon>Pseudomonadota</taxon>
        <taxon>Alphaproteobacteria</taxon>
        <taxon>Hyphomicrobiales</taxon>
        <taxon>Phyllobacteriaceae</taxon>
        <taxon>Phyllobacterium</taxon>
    </lineage>
</organism>
<dbReference type="PANTHER" id="PTHR43569:SF2">
    <property type="entry name" value="AMIDOHYDROLASE-RELATED DOMAIN-CONTAINING PROTEIN"/>
    <property type="match status" value="1"/>
</dbReference>
<evidence type="ECO:0000256" key="1">
    <source>
        <dbReference type="ARBA" id="ARBA00038310"/>
    </source>
</evidence>
<name>A0A368YFB3_9HYPH</name>
<reference evidence="3 4" key="1">
    <citation type="submission" date="2018-07" db="EMBL/GenBank/DDBJ databases">
        <title>Genomic Encyclopedia of Type Strains, Phase III (KMG-III): the genomes of soil and plant-associated and newly described type strains.</title>
        <authorList>
            <person name="Whitman W."/>
        </authorList>
    </citation>
    <scope>NUCLEOTIDE SEQUENCE [LARGE SCALE GENOMIC DNA]</scope>
    <source>
        <strain evidence="3 4">31-25a</strain>
    </source>
</reference>
<dbReference type="Gene3D" id="3.20.20.140">
    <property type="entry name" value="Metal-dependent hydrolases"/>
    <property type="match status" value="1"/>
</dbReference>
<dbReference type="Proteomes" id="UP000253324">
    <property type="component" value="Unassembled WGS sequence"/>
</dbReference>
<sequence>MASPIIDSHHHFWDPASGGDYGWLSGPFEPLNRKFEPGDLRPALNANDVRGTVLVQTWNDLGETWDFIETAANTDFVAGVVGWVDLANPHVADTLAELQQSPNGKWLVGIRHLIQTESDPNWLLRDDVRRGLQAVQDAGLVYDLVPNLPQLPSAIETTQTFPELRFVLDHISKPNIKNREYDEWAELMQGFRSERRHVWCKLSGMITEADWQNWTPGDLRPYVDHVLEIFSPDRCMFGTDWPVCLVAGGYDDVIGALRECLPDLTAQQREHIFGGSAIEAYKLPGFQL</sequence>
<proteinExistence type="inferred from homology"/>
<evidence type="ECO:0000259" key="2">
    <source>
        <dbReference type="Pfam" id="PF04909"/>
    </source>
</evidence>
<feature type="domain" description="Amidohydrolase-related" evidence="2">
    <location>
        <begin position="6"/>
        <end position="283"/>
    </location>
</feature>
<evidence type="ECO:0000313" key="4">
    <source>
        <dbReference type="Proteomes" id="UP000253324"/>
    </source>
</evidence>
<comment type="caution">
    <text evidence="3">The sequence shown here is derived from an EMBL/GenBank/DDBJ whole genome shotgun (WGS) entry which is preliminary data.</text>
</comment>
<accession>A0A368YFB3</accession>
<dbReference type="InterPro" id="IPR032466">
    <property type="entry name" value="Metal_Hydrolase"/>
</dbReference>
<evidence type="ECO:0000313" key="3">
    <source>
        <dbReference type="EMBL" id="RCW78845.1"/>
    </source>
</evidence>
<dbReference type="RefSeq" id="WP_114432458.1">
    <property type="nucleotide sequence ID" value="NZ_QPJM01000021.1"/>
</dbReference>
<dbReference type="EMBL" id="QPJM01000021">
    <property type="protein sequence ID" value="RCW78845.1"/>
    <property type="molecule type" value="Genomic_DNA"/>
</dbReference>
<dbReference type="PANTHER" id="PTHR43569">
    <property type="entry name" value="AMIDOHYDROLASE"/>
    <property type="match status" value="1"/>
</dbReference>
<protein>
    <submittedName>
        <fullName evidence="3">L-fuconolactonase</fullName>
    </submittedName>
</protein>
<dbReference type="InterPro" id="IPR006680">
    <property type="entry name" value="Amidohydro-rel"/>
</dbReference>
<comment type="similarity">
    <text evidence="1">Belongs to the metallo-dependent hydrolases superfamily.</text>
</comment>
<dbReference type="Pfam" id="PF04909">
    <property type="entry name" value="Amidohydro_2"/>
    <property type="match status" value="1"/>
</dbReference>
<dbReference type="AlphaFoldDB" id="A0A368YFB3"/>
<dbReference type="OrthoDB" id="9787654at2"/>
<keyword evidence="4" id="KW-1185">Reference proteome</keyword>
<gene>
    <name evidence="3" type="ORF">C7476_12131</name>
</gene>